<dbReference type="RefSeq" id="WP_200504714.1">
    <property type="nucleotide sequence ID" value="NZ_JAEHFX010000001.1"/>
</dbReference>
<evidence type="ECO:0000313" key="2">
    <source>
        <dbReference type="EMBL" id="MBK0402124.1"/>
    </source>
</evidence>
<evidence type="ECO:0008006" key="4">
    <source>
        <dbReference type="Google" id="ProtNLM"/>
    </source>
</evidence>
<dbReference type="InterPro" id="IPR011250">
    <property type="entry name" value="OMP/PagP_B-barrel"/>
</dbReference>
<feature type="signal peptide" evidence="1">
    <location>
        <begin position="1"/>
        <end position="24"/>
    </location>
</feature>
<reference evidence="2 3" key="1">
    <citation type="submission" date="2020-12" db="EMBL/GenBank/DDBJ databases">
        <title>Bacterial novel species Adhaeribacter sp. BT258 isolated from soil.</title>
        <authorList>
            <person name="Jung H.-Y."/>
        </authorList>
    </citation>
    <scope>NUCLEOTIDE SEQUENCE [LARGE SCALE GENOMIC DNA]</scope>
    <source>
        <strain evidence="2 3">BT258</strain>
    </source>
</reference>
<dbReference type="Proteomes" id="UP000644147">
    <property type="component" value="Unassembled WGS sequence"/>
</dbReference>
<name>A0ABS1BY96_9BACT</name>
<protein>
    <recommendedName>
        <fullName evidence="4">Outer membrane protein beta-barrel domain-containing protein</fullName>
    </recommendedName>
</protein>
<dbReference type="SUPFAM" id="SSF56925">
    <property type="entry name" value="OMPA-like"/>
    <property type="match status" value="1"/>
</dbReference>
<accession>A0ABS1BY96</accession>
<proteinExistence type="predicted"/>
<comment type="caution">
    <text evidence="2">The sequence shown here is derived from an EMBL/GenBank/DDBJ whole genome shotgun (WGS) entry which is preliminary data.</text>
</comment>
<feature type="chain" id="PRO_5046580443" description="Outer membrane protein beta-barrel domain-containing protein" evidence="1">
    <location>
        <begin position="25"/>
        <end position="220"/>
    </location>
</feature>
<gene>
    <name evidence="2" type="ORF">I5M27_03955</name>
</gene>
<keyword evidence="3" id="KW-1185">Reference proteome</keyword>
<organism evidence="2 3">
    <name type="scientific">Adhaeribacter terrigena</name>
    <dbReference type="NCBI Taxonomy" id="2793070"/>
    <lineage>
        <taxon>Bacteria</taxon>
        <taxon>Pseudomonadati</taxon>
        <taxon>Bacteroidota</taxon>
        <taxon>Cytophagia</taxon>
        <taxon>Cytophagales</taxon>
        <taxon>Hymenobacteraceae</taxon>
        <taxon>Adhaeribacter</taxon>
    </lineage>
</organism>
<sequence length="220" mass="24489">MKLKRISLAAGLLLCCLIQPAAKAQTAQPEATGHKKHGLSIRVGTLSSNRMINSLNDFSEKAFGPVISSMFTGQYTKTEITNRRNTPAVSLAYFYNINKWFSLGSTATFESTSAKFKVEDAYVGSFNRHYLTAAAEATCGYNLGEKIEFYGLLGLGYTFSKPYTNIPPEWESRFLTRRIHPNIQFTPLAVRSAVNEKIRFAFEVGFGYKGLLNAGLDYCF</sequence>
<keyword evidence="1" id="KW-0732">Signal</keyword>
<evidence type="ECO:0000313" key="3">
    <source>
        <dbReference type="Proteomes" id="UP000644147"/>
    </source>
</evidence>
<dbReference type="EMBL" id="JAEHFX010000001">
    <property type="protein sequence ID" value="MBK0402124.1"/>
    <property type="molecule type" value="Genomic_DNA"/>
</dbReference>
<evidence type="ECO:0000256" key="1">
    <source>
        <dbReference type="SAM" id="SignalP"/>
    </source>
</evidence>